<dbReference type="Proteomes" id="UP000474967">
    <property type="component" value="Unassembled WGS sequence"/>
</dbReference>
<keyword evidence="1" id="KW-1133">Transmembrane helix</keyword>
<dbReference type="RefSeq" id="WP_163289689.1">
    <property type="nucleotide sequence ID" value="NZ_JAAGWY010000002.1"/>
</dbReference>
<feature type="transmembrane region" description="Helical" evidence="1">
    <location>
        <begin position="106"/>
        <end position="124"/>
    </location>
</feature>
<keyword evidence="1" id="KW-0472">Membrane</keyword>
<proteinExistence type="predicted"/>
<feature type="transmembrane region" description="Helical" evidence="1">
    <location>
        <begin position="345"/>
        <end position="367"/>
    </location>
</feature>
<feature type="transmembrane region" description="Helical" evidence="1">
    <location>
        <begin position="218"/>
        <end position="236"/>
    </location>
</feature>
<evidence type="ECO:0000313" key="2">
    <source>
        <dbReference type="EMBL" id="NEN06252.1"/>
    </source>
</evidence>
<sequence length="460" mass="49384">MTAPAIHSIPAERRHARVLPAVLTDKASLIVAVIAFACAVAAWLRIPSIARNTLWAEDGRNFLQDAVNHGPFASLAIPYAGYLHTIPRIVASVTVTFVPVAQWADAMTAGSCLVAGILAAVVYVCTRDVVPWLPGRILIAGLTVLAPLAPREVLGNAANLHSLVLWTVFWMLLYTPRTRTGSIVLGAVAFLGAATEIQCLLLLPLALIRWRERRRWPILGGLAAGLTMQLFVTLLWPRPQSGHPPVETLSIAYGYLINAVMPLVTPQNAIGPVLASTGPAVGLVVLTAIAGAHAYVMIRGGTIQRIAAAGLVAASIGVYSASVLSNPNTFYDYVRFDRAQLEQVWLARYGVVPSMMLAAIVVLAVALAVSRRTVGTAKGLLGERRRRITGSVALAVVAALLLMQFVPQDTRRSAGPQWSPQVTAAARACERLPDDYVFHLRETITWHVWLSCRTLDPPGA</sequence>
<evidence type="ECO:0000256" key="1">
    <source>
        <dbReference type="SAM" id="Phobius"/>
    </source>
</evidence>
<feature type="transmembrane region" description="Helical" evidence="1">
    <location>
        <begin position="27"/>
        <end position="46"/>
    </location>
</feature>
<feature type="transmembrane region" description="Helical" evidence="1">
    <location>
        <begin position="269"/>
        <end position="294"/>
    </location>
</feature>
<feature type="transmembrane region" description="Helical" evidence="1">
    <location>
        <begin position="183"/>
        <end position="206"/>
    </location>
</feature>
<reference evidence="2 3" key="1">
    <citation type="journal article" date="2014" name="J. Microbiol.">
        <title>Diaminobutyricibacter tongyongensis gen. nov., sp. nov. and Homoserinibacter gongjuensis gen. nov., sp. nov. belong to the family Microbacteriaceae.</title>
        <authorList>
            <person name="Kim S.J."/>
            <person name="Ahn J.H."/>
            <person name="Weon H.Y."/>
            <person name="Hamada M."/>
            <person name="Suzuki K."/>
            <person name="Kwon S.W."/>
        </authorList>
    </citation>
    <scope>NUCLEOTIDE SEQUENCE [LARGE SCALE GENOMIC DNA]</scope>
    <source>
        <strain evidence="2 3">NBRC 108724</strain>
    </source>
</reference>
<keyword evidence="1" id="KW-0812">Transmembrane</keyword>
<accession>A0A6L9XXU2</accession>
<dbReference type="AlphaFoldDB" id="A0A6L9XXU2"/>
<feature type="transmembrane region" description="Helical" evidence="1">
    <location>
        <begin position="130"/>
        <end position="148"/>
    </location>
</feature>
<keyword evidence="3" id="KW-1185">Reference proteome</keyword>
<protein>
    <submittedName>
        <fullName evidence="2">Uncharacterized protein</fullName>
    </submittedName>
</protein>
<name>A0A6L9XXU2_9MICO</name>
<organism evidence="2 3">
    <name type="scientific">Leifsonia tongyongensis</name>
    <dbReference type="NCBI Taxonomy" id="1268043"/>
    <lineage>
        <taxon>Bacteria</taxon>
        <taxon>Bacillati</taxon>
        <taxon>Actinomycetota</taxon>
        <taxon>Actinomycetes</taxon>
        <taxon>Micrococcales</taxon>
        <taxon>Microbacteriaceae</taxon>
        <taxon>Leifsonia</taxon>
    </lineage>
</organism>
<dbReference type="EMBL" id="JAAGWY010000002">
    <property type="protein sequence ID" value="NEN06252.1"/>
    <property type="molecule type" value="Genomic_DNA"/>
</dbReference>
<feature type="transmembrane region" description="Helical" evidence="1">
    <location>
        <begin position="388"/>
        <end position="406"/>
    </location>
</feature>
<feature type="transmembrane region" description="Helical" evidence="1">
    <location>
        <begin position="306"/>
        <end position="325"/>
    </location>
</feature>
<evidence type="ECO:0000313" key="3">
    <source>
        <dbReference type="Proteomes" id="UP000474967"/>
    </source>
</evidence>
<comment type="caution">
    <text evidence="2">The sequence shown here is derived from an EMBL/GenBank/DDBJ whole genome shotgun (WGS) entry which is preliminary data.</text>
</comment>
<gene>
    <name evidence="2" type="ORF">G3T36_10225</name>
</gene>